<protein>
    <submittedName>
        <fullName evidence="2">Uncharacterized protein</fullName>
    </submittedName>
</protein>
<name>A0A815GAW4_9BILA</name>
<feature type="region of interest" description="Disordered" evidence="1">
    <location>
        <begin position="132"/>
        <end position="156"/>
    </location>
</feature>
<reference evidence="2" key="1">
    <citation type="submission" date="2021-02" db="EMBL/GenBank/DDBJ databases">
        <authorList>
            <person name="Nowell W R."/>
        </authorList>
    </citation>
    <scope>NUCLEOTIDE SEQUENCE</scope>
</reference>
<gene>
    <name evidence="2" type="ORF">IZO911_LOCUS35960</name>
</gene>
<comment type="caution">
    <text evidence="2">The sequence shown here is derived from an EMBL/GenBank/DDBJ whole genome shotgun (WGS) entry which is preliminary data.</text>
</comment>
<evidence type="ECO:0000313" key="3">
    <source>
        <dbReference type="Proteomes" id="UP000663860"/>
    </source>
</evidence>
<sequence>MGPASSKIDPQLLEDISTLANDAAISIPTNYAKEHARIVIEMTKASPEPYEDLLLSDYPEKNLSKVNALALKYATTKEAKQQISNDINEKMKPKVEAKIANLNPLAQTAVRKAVKKSIEEAVDKSVDEAIKKIDTKDKPTKYENHTTDRSIKSEKQ</sequence>
<dbReference type="AlphaFoldDB" id="A0A815GAW4"/>
<dbReference type="EMBL" id="CAJNOE010000799">
    <property type="protein sequence ID" value="CAF1336011.1"/>
    <property type="molecule type" value="Genomic_DNA"/>
</dbReference>
<dbReference type="Proteomes" id="UP000663860">
    <property type="component" value="Unassembled WGS sequence"/>
</dbReference>
<organism evidence="2 3">
    <name type="scientific">Adineta steineri</name>
    <dbReference type="NCBI Taxonomy" id="433720"/>
    <lineage>
        <taxon>Eukaryota</taxon>
        <taxon>Metazoa</taxon>
        <taxon>Spiralia</taxon>
        <taxon>Gnathifera</taxon>
        <taxon>Rotifera</taxon>
        <taxon>Eurotatoria</taxon>
        <taxon>Bdelloidea</taxon>
        <taxon>Adinetida</taxon>
        <taxon>Adinetidae</taxon>
        <taxon>Adineta</taxon>
    </lineage>
</organism>
<accession>A0A815GAW4</accession>
<evidence type="ECO:0000313" key="2">
    <source>
        <dbReference type="EMBL" id="CAF1336011.1"/>
    </source>
</evidence>
<proteinExistence type="predicted"/>
<evidence type="ECO:0000256" key="1">
    <source>
        <dbReference type="SAM" id="MobiDB-lite"/>
    </source>
</evidence>